<evidence type="ECO:0000313" key="7">
    <source>
        <dbReference type="EMBL" id="CDO61358.1"/>
    </source>
</evidence>
<evidence type="ECO:0000256" key="5">
    <source>
        <dbReference type="RuleBase" id="RU000356"/>
    </source>
</evidence>
<dbReference type="GO" id="GO:0005344">
    <property type="term" value="F:oxygen carrier activity"/>
    <property type="evidence" value="ECO:0007669"/>
    <property type="project" value="UniProtKB-KW"/>
</dbReference>
<dbReference type="CDD" id="cd12131">
    <property type="entry name" value="HGbI-like"/>
    <property type="match status" value="1"/>
</dbReference>
<comment type="similarity">
    <text evidence="5">Belongs to the globin family.</text>
</comment>
<evidence type="ECO:0000256" key="4">
    <source>
        <dbReference type="ARBA" id="ARBA00023004"/>
    </source>
</evidence>
<keyword evidence="5" id="KW-0813">Transport</keyword>
<evidence type="ECO:0000256" key="3">
    <source>
        <dbReference type="ARBA" id="ARBA00022723"/>
    </source>
</evidence>
<dbReference type="GO" id="GO:0019825">
    <property type="term" value="F:oxygen binding"/>
    <property type="evidence" value="ECO:0007669"/>
    <property type="project" value="InterPro"/>
</dbReference>
<dbReference type="PANTHER" id="PTHR43396:SF3">
    <property type="entry name" value="FLAVOHEMOPROTEIN"/>
    <property type="match status" value="1"/>
</dbReference>
<dbReference type="HOGENOM" id="CLU_003827_13_3_5"/>
<dbReference type="OrthoDB" id="3213438at2"/>
<dbReference type="InterPro" id="IPR009050">
    <property type="entry name" value="Globin-like_sf"/>
</dbReference>
<dbReference type="KEGG" id="pect:BN1012_Phect3146"/>
<dbReference type="Pfam" id="PF00042">
    <property type="entry name" value="Globin"/>
    <property type="match status" value="1"/>
</dbReference>
<dbReference type="PANTHER" id="PTHR43396">
    <property type="entry name" value="FLAVOHEMOPROTEIN"/>
    <property type="match status" value="1"/>
</dbReference>
<dbReference type="EMBL" id="HG966617">
    <property type="protein sequence ID" value="CDO61358.1"/>
    <property type="molecule type" value="Genomic_DNA"/>
</dbReference>
<dbReference type="SMR" id="X5MB92"/>
<dbReference type="AlphaFoldDB" id="X5MB92"/>
<evidence type="ECO:0000313" key="8">
    <source>
        <dbReference type="Proteomes" id="UP000032160"/>
    </source>
</evidence>
<keyword evidence="1 5" id="KW-0349">Heme</keyword>
<proteinExistence type="inferred from homology"/>
<dbReference type="InterPro" id="IPR012292">
    <property type="entry name" value="Globin/Proto"/>
</dbReference>
<evidence type="ECO:0000259" key="6">
    <source>
        <dbReference type="PROSITE" id="PS01033"/>
    </source>
</evidence>
<reference evidence="7 8" key="1">
    <citation type="journal article" date="2014" name="Front. Genet.">
        <title>Genome and metabolic network of "Candidatus Phaeomarinobacter ectocarpi" Ec32, a new candidate genus of Alphaproteobacteria frequently associated with brown algae.</title>
        <authorList>
            <person name="Dittami S.M."/>
            <person name="Barbeyron T."/>
            <person name="Boyen C."/>
            <person name="Cambefort J."/>
            <person name="Collet G."/>
            <person name="Delage L."/>
            <person name="Gobet A."/>
            <person name="Groisillier A."/>
            <person name="Leblanc C."/>
            <person name="Michel G."/>
            <person name="Scornet D."/>
            <person name="Siegel A."/>
            <person name="Tapia J.E."/>
            <person name="Tonon T."/>
        </authorList>
    </citation>
    <scope>NUCLEOTIDE SEQUENCE [LARGE SCALE GENOMIC DNA]</scope>
    <source>
        <strain evidence="7 8">Ec32</strain>
    </source>
</reference>
<sequence length="143" mass="15641">MTPYQIELVQRSFAKVVPIAGKAADIFYTRLFELAPEVRPMFKGDMDDQGRMLMSMLASVVAGLNDLATILPTAESLAIRHRDYGVVPEQYETVGTALLWTLEQGLGEDFTTDVRDAWVEAYGALSAAMINAAENTVLPVAAE</sequence>
<protein>
    <submittedName>
        <fullName evidence="7">Putative bacterial haemoglobin</fullName>
    </submittedName>
</protein>
<organism evidence="7 8">
    <name type="scientific">Candidatus Phaeomarinibacter ectocarpi</name>
    <dbReference type="NCBI Taxonomy" id="1458461"/>
    <lineage>
        <taxon>Bacteria</taxon>
        <taxon>Pseudomonadati</taxon>
        <taxon>Pseudomonadota</taxon>
        <taxon>Alphaproteobacteria</taxon>
        <taxon>Hyphomicrobiales</taxon>
        <taxon>Parvibaculaceae</taxon>
        <taxon>Candidatus Phaeomarinibacter</taxon>
    </lineage>
</organism>
<dbReference type="GO" id="GO:0020037">
    <property type="term" value="F:heme binding"/>
    <property type="evidence" value="ECO:0007669"/>
    <property type="project" value="InterPro"/>
</dbReference>
<dbReference type="RefSeq" id="WP_043949172.1">
    <property type="nucleotide sequence ID" value="NZ_HG966617.1"/>
</dbReference>
<dbReference type="Gene3D" id="1.10.490.10">
    <property type="entry name" value="Globins"/>
    <property type="match status" value="1"/>
</dbReference>
<gene>
    <name evidence="7" type="ORF">BN1012_Phect3146</name>
</gene>
<evidence type="ECO:0000256" key="2">
    <source>
        <dbReference type="ARBA" id="ARBA00022621"/>
    </source>
</evidence>
<dbReference type="GO" id="GO:0046210">
    <property type="term" value="P:nitric oxide catabolic process"/>
    <property type="evidence" value="ECO:0007669"/>
    <property type="project" value="TreeGrafter"/>
</dbReference>
<dbReference type="GO" id="GO:0071500">
    <property type="term" value="P:cellular response to nitrosative stress"/>
    <property type="evidence" value="ECO:0007669"/>
    <property type="project" value="TreeGrafter"/>
</dbReference>
<keyword evidence="2 5" id="KW-0561">Oxygen transport</keyword>
<dbReference type="InterPro" id="IPR000971">
    <property type="entry name" value="Globin"/>
</dbReference>
<dbReference type="Proteomes" id="UP000032160">
    <property type="component" value="Chromosome I"/>
</dbReference>
<evidence type="ECO:0000256" key="1">
    <source>
        <dbReference type="ARBA" id="ARBA00022617"/>
    </source>
</evidence>
<dbReference type="PRINTS" id="PR01907">
    <property type="entry name" value="WORMGLOBIN"/>
</dbReference>
<feature type="domain" description="Globin" evidence="6">
    <location>
        <begin position="1"/>
        <end position="134"/>
    </location>
</feature>
<dbReference type="GO" id="GO:0071949">
    <property type="term" value="F:FAD binding"/>
    <property type="evidence" value="ECO:0007669"/>
    <property type="project" value="TreeGrafter"/>
</dbReference>
<dbReference type="STRING" id="1458461.BN1012_Phect3146"/>
<dbReference type="SUPFAM" id="SSF46458">
    <property type="entry name" value="Globin-like"/>
    <property type="match status" value="1"/>
</dbReference>
<dbReference type="GO" id="GO:0046872">
    <property type="term" value="F:metal ion binding"/>
    <property type="evidence" value="ECO:0007669"/>
    <property type="project" value="UniProtKB-KW"/>
</dbReference>
<dbReference type="GO" id="GO:0008941">
    <property type="term" value="F:nitric oxide dioxygenase NAD(P)H activity"/>
    <property type="evidence" value="ECO:0007669"/>
    <property type="project" value="TreeGrafter"/>
</dbReference>
<keyword evidence="8" id="KW-1185">Reference proteome</keyword>
<keyword evidence="3" id="KW-0479">Metal-binding</keyword>
<name>X5MB92_9HYPH</name>
<dbReference type="PROSITE" id="PS01033">
    <property type="entry name" value="GLOBIN"/>
    <property type="match status" value="1"/>
</dbReference>
<accession>X5MB92</accession>
<keyword evidence="4" id="KW-0408">Iron</keyword>